<gene>
    <name evidence="2" type="ORF">Lpp225_2985</name>
</gene>
<comment type="caution">
    <text evidence="2">The sequence shown here is derived from an EMBL/GenBank/DDBJ whole genome shotgun (WGS) entry which is preliminary data.</text>
</comment>
<protein>
    <submittedName>
        <fullName evidence="2">Uncharacterized protein</fullName>
    </submittedName>
</protein>
<accession>S2N2L9</accession>
<dbReference type="EMBL" id="ANMM01000065">
    <property type="protein sequence ID" value="EPC34160.1"/>
    <property type="molecule type" value="Genomic_DNA"/>
</dbReference>
<name>S2N2L9_LACPA</name>
<organism evidence="2 3">
    <name type="scientific">Lacticaseibacillus paracasei subsp. paracasei Lpp225</name>
    <dbReference type="NCBI Taxonomy" id="1256225"/>
    <lineage>
        <taxon>Bacteria</taxon>
        <taxon>Bacillati</taxon>
        <taxon>Bacillota</taxon>
        <taxon>Bacilli</taxon>
        <taxon>Lactobacillales</taxon>
        <taxon>Lactobacillaceae</taxon>
        <taxon>Lacticaseibacillus</taxon>
    </lineage>
</organism>
<dbReference type="AlphaFoldDB" id="S2N2L9"/>
<evidence type="ECO:0000313" key="3">
    <source>
        <dbReference type="Proteomes" id="UP000014270"/>
    </source>
</evidence>
<reference evidence="2 3" key="1">
    <citation type="journal article" date="2013" name="PLoS ONE">
        <title>Lactobacillus paracasei comparative genomics: towards species pan-genome definition and exploitation of diversity.</title>
        <authorList>
            <person name="Smokvina T."/>
            <person name="Wels M."/>
            <person name="Polka J."/>
            <person name="Chervaux C."/>
            <person name="Brisse S."/>
            <person name="Boekhorst J."/>
            <person name="van Hylckama Vlieg J.E."/>
            <person name="Siezen R.J."/>
        </authorList>
    </citation>
    <scope>NUCLEOTIDE SEQUENCE [LARGE SCALE GENOMIC DNA]</scope>
    <source>
        <strain evidence="2 3">Lpp225</strain>
    </source>
</reference>
<dbReference type="Proteomes" id="UP000014270">
    <property type="component" value="Unassembled WGS sequence"/>
</dbReference>
<sequence length="41" mass="4716">MESLLAENSANDASLNQSIETHKNEQATYENTKKYNCFKHL</sequence>
<feature type="compositionally biased region" description="Polar residues" evidence="1">
    <location>
        <begin position="1"/>
        <end position="19"/>
    </location>
</feature>
<evidence type="ECO:0000313" key="2">
    <source>
        <dbReference type="EMBL" id="EPC34160.1"/>
    </source>
</evidence>
<dbReference type="PATRIC" id="fig|1256225.3.peg.3091"/>
<proteinExistence type="predicted"/>
<feature type="region of interest" description="Disordered" evidence="1">
    <location>
        <begin position="1"/>
        <end position="26"/>
    </location>
</feature>
<evidence type="ECO:0000256" key="1">
    <source>
        <dbReference type="SAM" id="MobiDB-lite"/>
    </source>
</evidence>